<dbReference type="EMBL" id="JAMXFF010000033">
    <property type="protein sequence ID" value="MCT7968526.1"/>
    <property type="molecule type" value="Genomic_DNA"/>
</dbReference>
<dbReference type="RefSeq" id="WP_368008040.1">
    <property type="nucleotide sequence ID" value="NZ_JAMXFF010000033.1"/>
</dbReference>
<dbReference type="GO" id="GO:0032259">
    <property type="term" value="P:methylation"/>
    <property type="evidence" value="ECO:0007669"/>
    <property type="project" value="UniProtKB-KW"/>
</dbReference>
<organism evidence="2 3">
    <name type="scientific">Laspinema palackyanum D2a</name>
    <dbReference type="NCBI Taxonomy" id="2953684"/>
    <lineage>
        <taxon>Bacteria</taxon>
        <taxon>Bacillati</taxon>
        <taxon>Cyanobacteriota</taxon>
        <taxon>Cyanophyceae</taxon>
        <taxon>Oscillatoriophycideae</taxon>
        <taxon>Oscillatoriales</taxon>
        <taxon>Laspinemataceae</taxon>
        <taxon>Laspinema</taxon>
        <taxon>Laspinema palackyanum</taxon>
    </lineage>
</organism>
<sequence length="181" mass="21323">MNPLTFKILDVGCGNRKRDGAIGIDINPRSQADIIHDLNITPYPFEESIFDEIYIDNVLEHLNDVIKTLEELHRIGKPNALVKIIVPYFRSRWACIDPTHKHFFSVDSISYFDPNHIHCKLYDYSSARFKIEKRIFNETLKNSIFKKIILIVANWTPSAYEWYLSHLYPLDDITFYLRVCK</sequence>
<proteinExistence type="predicted"/>
<reference evidence="2 3" key="1">
    <citation type="journal article" date="2022" name="Front. Microbiol.">
        <title>High genomic differentiation and limited gene flow indicate recent cryptic speciation within the genus Laspinema (cyanobacteria).</title>
        <authorList>
            <person name="Stanojkovic A."/>
            <person name="Skoupy S."/>
            <person name="Skaloud P."/>
            <person name="Dvorak P."/>
        </authorList>
    </citation>
    <scope>NUCLEOTIDE SEQUENCE [LARGE SCALE GENOMIC DNA]</scope>
    <source>
        <strain evidence="2 3">D2a</strain>
    </source>
</reference>
<dbReference type="InterPro" id="IPR013216">
    <property type="entry name" value="Methyltransf_11"/>
</dbReference>
<feature type="domain" description="Methyltransferase type 11" evidence="1">
    <location>
        <begin position="35"/>
        <end position="81"/>
    </location>
</feature>
<keyword evidence="2" id="KW-0489">Methyltransferase</keyword>
<keyword evidence="3" id="KW-1185">Reference proteome</keyword>
<evidence type="ECO:0000313" key="2">
    <source>
        <dbReference type="EMBL" id="MCT7968526.1"/>
    </source>
</evidence>
<dbReference type="Pfam" id="PF08241">
    <property type="entry name" value="Methyltransf_11"/>
    <property type="match status" value="1"/>
</dbReference>
<keyword evidence="2" id="KW-0808">Transferase</keyword>
<dbReference type="GO" id="GO:0008168">
    <property type="term" value="F:methyltransferase activity"/>
    <property type="evidence" value="ECO:0007669"/>
    <property type="project" value="UniProtKB-KW"/>
</dbReference>
<dbReference type="CDD" id="cd02440">
    <property type="entry name" value="AdoMet_MTases"/>
    <property type="match status" value="1"/>
</dbReference>
<dbReference type="SUPFAM" id="SSF53335">
    <property type="entry name" value="S-adenosyl-L-methionine-dependent methyltransferases"/>
    <property type="match status" value="1"/>
</dbReference>
<comment type="caution">
    <text evidence="2">The sequence shown here is derived from an EMBL/GenBank/DDBJ whole genome shotgun (WGS) entry which is preliminary data.</text>
</comment>
<protein>
    <submittedName>
        <fullName evidence="2">Class I SAM-dependent methyltransferase</fullName>
    </submittedName>
</protein>
<dbReference type="Proteomes" id="UP001525890">
    <property type="component" value="Unassembled WGS sequence"/>
</dbReference>
<name>A0ABT2MYF6_9CYAN</name>
<accession>A0ABT2MYF6</accession>
<evidence type="ECO:0000313" key="3">
    <source>
        <dbReference type="Proteomes" id="UP001525890"/>
    </source>
</evidence>
<dbReference type="InterPro" id="IPR029063">
    <property type="entry name" value="SAM-dependent_MTases_sf"/>
</dbReference>
<evidence type="ECO:0000259" key="1">
    <source>
        <dbReference type="Pfam" id="PF08241"/>
    </source>
</evidence>
<gene>
    <name evidence="2" type="ORF">NG799_19645</name>
</gene>
<dbReference type="Gene3D" id="3.40.50.150">
    <property type="entry name" value="Vaccinia Virus protein VP39"/>
    <property type="match status" value="1"/>
</dbReference>